<dbReference type="AlphaFoldDB" id="A0A1A8IUF2"/>
<reference evidence="2" key="1">
    <citation type="submission" date="2016-05" db="EMBL/GenBank/DDBJ databases">
        <authorList>
            <person name="Lavstsen T."/>
            <person name="Jespersen J.S."/>
        </authorList>
    </citation>
    <scope>NUCLEOTIDE SEQUENCE</scope>
    <source>
        <tissue evidence="2">Brain</tissue>
    </source>
</reference>
<name>A0A1A8IUF2_NOTKU</name>
<feature type="compositionally biased region" description="Polar residues" evidence="1">
    <location>
        <begin position="75"/>
        <end position="85"/>
    </location>
</feature>
<protein>
    <submittedName>
        <fullName evidence="2">HAUS augmin-like complex, subunit 8</fullName>
    </submittedName>
</protein>
<organism evidence="2">
    <name type="scientific">Nothobranchius kuhntae</name>
    <name type="common">Beira killifish</name>
    <dbReference type="NCBI Taxonomy" id="321403"/>
    <lineage>
        <taxon>Eukaryota</taxon>
        <taxon>Metazoa</taxon>
        <taxon>Chordata</taxon>
        <taxon>Craniata</taxon>
        <taxon>Vertebrata</taxon>
        <taxon>Euteleostomi</taxon>
        <taxon>Actinopterygii</taxon>
        <taxon>Neopterygii</taxon>
        <taxon>Teleostei</taxon>
        <taxon>Neoteleostei</taxon>
        <taxon>Acanthomorphata</taxon>
        <taxon>Ovalentaria</taxon>
        <taxon>Atherinomorphae</taxon>
        <taxon>Cyprinodontiformes</taxon>
        <taxon>Nothobranchiidae</taxon>
        <taxon>Nothobranchius</taxon>
    </lineage>
</organism>
<dbReference type="EMBL" id="HAED01014529">
    <property type="protein sequence ID" value="SBR00974.1"/>
    <property type="molecule type" value="Transcribed_RNA"/>
</dbReference>
<evidence type="ECO:0000313" key="2">
    <source>
        <dbReference type="EMBL" id="SBR00974.1"/>
    </source>
</evidence>
<gene>
    <name evidence="2" type="primary">HAUS8</name>
</gene>
<reference evidence="2" key="2">
    <citation type="submission" date="2016-06" db="EMBL/GenBank/DDBJ databases">
        <title>The genome of a short-lived fish provides insights into sex chromosome evolution and the genetic control of aging.</title>
        <authorList>
            <person name="Reichwald K."/>
            <person name="Felder M."/>
            <person name="Petzold A."/>
            <person name="Koch P."/>
            <person name="Groth M."/>
            <person name="Platzer M."/>
        </authorList>
    </citation>
    <scope>NUCLEOTIDE SEQUENCE</scope>
    <source>
        <tissue evidence="2">Brain</tissue>
    </source>
</reference>
<evidence type="ECO:0000256" key="1">
    <source>
        <dbReference type="SAM" id="MobiDB-lite"/>
    </source>
</evidence>
<feature type="region of interest" description="Disordered" evidence="1">
    <location>
        <begin position="73"/>
        <end position="167"/>
    </location>
</feature>
<feature type="compositionally biased region" description="Low complexity" evidence="1">
    <location>
        <begin position="89"/>
        <end position="104"/>
    </location>
</feature>
<accession>A0A1A8IUF2</accession>
<proteinExistence type="predicted"/>
<sequence>MGNEAGEDKRVTDLLSWCVWSTCLCFESLSSARNILRRKREAEPHYCTLFLSDFGADVQAVCFKKSMASRRKSAMPSSFSNAPSDTKSTKSGNASNKANNSGNGMKTVKSSGSAVRSRYLQPAEKASLSKTNSLTDSFAVPQRPSSPKPTFVKTKVGTPPRRSMPAQALAAESTVSRVTDPSLHGKSILQSTFSDGHCFRPDFDISVIKDKTVIETAAEPEKNPETEKQNVEMQTFLLAYLTAKMENNTTKFKAEAEERIFQGIQEEMRLHNEVKEKKRQYLLAEKRRLMNEMLDLQIEILTPVAKAAKEFTNDYKGFATAVDATRHELPIKNFYINGDGKEFLDKAEAYLKETETLLLECSQGDPMENNTSLDCLRDMKIKSKEISQQLSGTFSELQELSSLVCRHSVYSQQAMEEEQLGSSRTRELFCLKH</sequence>